<comment type="caution">
    <text evidence="1">The sequence shown here is derived from an EMBL/GenBank/DDBJ whole genome shotgun (WGS) entry which is preliminary data.</text>
</comment>
<reference evidence="1" key="1">
    <citation type="submission" date="2022-08" db="EMBL/GenBank/DDBJ databases">
        <title>Genome Sequence of Fusarium decemcellulare.</title>
        <authorList>
            <person name="Buettner E."/>
        </authorList>
    </citation>
    <scope>NUCLEOTIDE SEQUENCE</scope>
    <source>
        <strain evidence="1">Babe19</strain>
    </source>
</reference>
<organism evidence="1 2">
    <name type="scientific">Fusarium decemcellulare</name>
    <dbReference type="NCBI Taxonomy" id="57161"/>
    <lineage>
        <taxon>Eukaryota</taxon>
        <taxon>Fungi</taxon>
        <taxon>Dikarya</taxon>
        <taxon>Ascomycota</taxon>
        <taxon>Pezizomycotina</taxon>
        <taxon>Sordariomycetes</taxon>
        <taxon>Hypocreomycetidae</taxon>
        <taxon>Hypocreales</taxon>
        <taxon>Nectriaceae</taxon>
        <taxon>Fusarium</taxon>
        <taxon>Fusarium decemcellulare species complex</taxon>
    </lineage>
</organism>
<accession>A0ACC1RSB5</accession>
<name>A0ACC1RSB5_9HYPO</name>
<gene>
    <name evidence="1" type="ORF">NM208_g11679</name>
</gene>
<keyword evidence="2" id="KW-1185">Reference proteome</keyword>
<dbReference type="EMBL" id="JANRMS010001925">
    <property type="protein sequence ID" value="KAJ3525349.1"/>
    <property type="molecule type" value="Genomic_DNA"/>
</dbReference>
<protein>
    <submittedName>
        <fullName evidence="1">Uncharacterized protein</fullName>
    </submittedName>
</protein>
<sequence length="500" mass="56380">MAQNGTEFVGWTGSPDGRGTYDIILSCLITTFLCCWTSVYTNIPAPDDGFWATFRDKLGLACLGLLGPDFTIVLAIGQRSSARRSVRKFREAGYKKWTITHAFFADMGGFVLKAPDLPRPIPLNAEQVFYLVQNRYIAYPETTLAELKDRDKSDGLARLVTVCQATWFVVNFIVRIVQGLVVTTMELTTVTFVVILFGTAWCWIDKPSDVTTTITLETLPRVTMDGITFHGGPRASQPYHQTPLEFVSRDETALNLVWQYYNELVRKFLFSPFSRRVDKVPWDRVPGDVFLRMDFDLELIGVVFIFVFSSIFLAAWNFDFPTTIERDLWRASSIYMVAYGALGALWMELSMWIFVPQSRAAEGLLPSMAEEAIALHPVRKWHHALRDWWKRRPLYRKANEDSLDPRPTNTKGGVFGFLSRSHNISPNNDPYMGVQIGFLIVTLSDTRLVIANAAAKAAILLFTIPNVDLLGPSRGCGGTQDLVFNKRYAQASLEAFASVK</sequence>
<proteinExistence type="predicted"/>
<dbReference type="Proteomes" id="UP001148629">
    <property type="component" value="Unassembled WGS sequence"/>
</dbReference>
<evidence type="ECO:0000313" key="2">
    <source>
        <dbReference type="Proteomes" id="UP001148629"/>
    </source>
</evidence>
<evidence type="ECO:0000313" key="1">
    <source>
        <dbReference type="EMBL" id="KAJ3525349.1"/>
    </source>
</evidence>